<keyword evidence="1" id="KW-0812">Transmembrane</keyword>
<gene>
    <name evidence="2" type="ORF">H9L01_02805</name>
</gene>
<dbReference type="AlphaFoldDB" id="A0A7G9S0D8"/>
<accession>A0A7G9S0D8</accession>
<keyword evidence="3" id="KW-1185">Reference proteome</keyword>
<organism evidence="2 3">
    <name type="scientific">Erysipelothrix inopinata</name>
    <dbReference type="NCBI Taxonomy" id="225084"/>
    <lineage>
        <taxon>Bacteria</taxon>
        <taxon>Bacillati</taxon>
        <taxon>Bacillota</taxon>
        <taxon>Erysipelotrichia</taxon>
        <taxon>Erysipelotrichales</taxon>
        <taxon>Erysipelotrichaceae</taxon>
        <taxon>Erysipelothrix</taxon>
    </lineage>
</organism>
<feature type="transmembrane region" description="Helical" evidence="1">
    <location>
        <begin position="65"/>
        <end position="85"/>
    </location>
</feature>
<keyword evidence="1" id="KW-1133">Transmembrane helix</keyword>
<feature type="transmembrane region" description="Helical" evidence="1">
    <location>
        <begin position="236"/>
        <end position="257"/>
    </location>
</feature>
<evidence type="ECO:0000256" key="1">
    <source>
        <dbReference type="SAM" id="Phobius"/>
    </source>
</evidence>
<sequence length="668" mass="76709">MAKFFNAKLNLPLFKSNLKKYRAMMFITGLLLFVVFPLPVFMYHYTQSGYYLFWITFDFPNSRLLLTYVTAALLVFIPFMFYRYLFDKTATDMYHSLPIKRGDLFFTLYMNSFVFVMIPFIINYLLGNVLAAVAIGSFDWNHTILLLIRLVAIFFAILSLPVLVIINTGTISDAILYTGILLAAPFLAYNSIGSFYAGMVPGFPMVSEFEILGLLSPISGLYYAQQEIFVRYDGNLYASYWLILSFVITCLSINIYTKRLSESSGSPFSNQLFFPIIASILTIIVFIYFIAFRHDVYSQYEKFISFKNLTIPLLSAFVFYLVLNIIKDRSTKNIFKSLVNFGTITVIVLVICSLIYFTKGFGFSNRYPNAANVDRVEITMNGFDPYAPLEFRDTTSITDPESIERFIEFHKDIIFELAVYETPQRLSESNLVGFTYFNENNMKMARTFYVSPELFNDITFIKGDSSVIKQFNSFLKNEFNTVSIYNDTFTEKVNADVIRDSLVEAYRKDLMAMSLEDRYNNGTVSKYNIISSTVKDTYTDYEGQQVVQITAPHPTQTVIDDRFINTIAVIEEHMAKTATVPVEPQFNLIDDNSDSEFLTTDGTVKLVQEIFADPNNIPIVENSSLVIDNYKGKLVNTNYNKETYKKAFIRVKDGEMDILTIFPIMNEE</sequence>
<name>A0A7G9S0D8_9FIRM</name>
<evidence type="ECO:0000313" key="2">
    <source>
        <dbReference type="EMBL" id="QNN61313.1"/>
    </source>
</evidence>
<feature type="transmembrane region" description="Helical" evidence="1">
    <location>
        <begin position="146"/>
        <end position="167"/>
    </location>
</feature>
<dbReference type="KEGG" id="eio:H9L01_02805"/>
<dbReference type="EMBL" id="CP060715">
    <property type="protein sequence ID" value="QNN61313.1"/>
    <property type="molecule type" value="Genomic_DNA"/>
</dbReference>
<feature type="transmembrane region" description="Helical" evidence="1">
    <location>
        <begin position="338"/>
        <end position="357"/>
    </location>
</feature>
<feature type="transmembrane region" description="Helical" evidence="1">
    <location>
        <begin position="106"/>
        <end position="126"/>
    </location>
</feature>
<evidence type="ECO:0000313" key="3">
    <source>
        <dbReference type="Proteomes" id="UP000515928"/>
    </source>
</evidence>
<feature type="transmembrane region" description="Helical" evidence="1">
    <location>
        <begin position="21"/>
        <end position="45"/>
    </location>
</feature>
<feature type="transmembrane region" description="Helical" evidence="1">
    <location>
        <begin position="304"/>
        <end position="326"/>
    </location>
</feature>
<feature type="transmembrane region" description="Helical" evidence="1">
    <location>
        <begin position="203"/>
        <end position="224"/>
    </location>
</feature>
<feature type="transmembrane region" description="Helical" evidence="1">
    <location>
        <begin position="174"/>
        <end position="197"/>
    </location>
</feature>
<dbReference type="RefSeq" id="WP_187534515.1">
    <property type="nucleotide sequence ID" value="NZ_CBCSHU010000001.1"/>
</dbReference>
<proteinExistence type="predicted"/>
<dbReference type="Proteomes" id="UP000515928">
    <property type="component" value="Chromosome"/>
</dbReference>
<reference evidence="2 3" key="1">
    <citation type="submission" date="2020-08" db="EMBL/GenBank/DDBJ databases">
        <title>Genome sequence of Erysipelothrix inopinata DSM 15511T.</title>
        <authorList>
            <person name="Hyun D.-W."/>
            <person name="Bae J.-W."/>
        </authorList>
    </citation>
    <scope>NUCLEOTIDE SEQUENCE [LARGE SCALE GENOMIC DNA]</scope>
    <source>
        <strain evidence="2 3">DSM 15511</strain>
    </source>
</reference>
<feature type="transmembrane region" description="Helical" evidence="1">
    <location>
        <begin position="272"/>
        <end position="292"/>
    </location>
</feature>
<keyword evidence="1" id="KW-0472">Membrane</keyword>
<protein>
    <submittedName>
        <fullName evidence="2">Uncharacterized protein</fullName>
    </submittedName>
</protein>